<dbReference type="PATRIC" id="fig|40335.7.peg.1337"/>
<comment type="caution">
    <text evidence="1">The sequence shown here is derived from an EMBL/GenBank/DDBJ whole genome shotgun (WGS) entry which is preliminary data.</text>
</comment>
<dbReference type="EMBL" id="LNZA01000001">
    <property type="protein sequence ID" value="KTD73414.1"/>
    <property type="molecule type" value="Genomic_DNA"/>
</dbReference>
<evidence type="ECO:0000313" key="2">
    <source>
        <dbReference type="Proteomes" id="UP000054693"/>
    </source>
</evidence>
<sequence length="68" mass="7693">MLKPRKPSKSMPLKIIGLCLCRVEVNVAISRAQCMAVIVYSQELLNSVPNNIEQITIMNMFCQLVKDQ</sequence>
<proteinExistence type="predicted"/>
<protein>
    <submittedName>
        <fullName evidence="1">Uncharacterized protein</fullName>
    </submittedName>
</protein>
<gene>
    <name evidence="1" type="ORF">Ltuc_1261</name>
</gene>
<accession>A0A0W0ZWN4</accession>
<reference evidence="1 2" key="1">
    <citation type="submission" date="2015-11" db="EMBL/GenBank/DDBJ databases">
        <title>Genomic analysis of 38 Legionella species identifies large and diverse effector repertoires.</title>
        <authorList>
            <person name="Burstein D."/>
            <person name="Amaro F."/>
            <person name="Zusman T."/>
            <person name="Lifshitz Z."/>
            <person name="Cohen O."/>
            <person name="Gilbert J.A."/>
            <person name="Pupko T."/>
            <person name="Shuman H.A."/>
            <person name="Segal G."/>
        </authorList>
    </citation>
    <scope>NUCLEOTIDE SEQUENCE [LARGE SCALE GENOMIC DNA]</scope>
    <source>
        <strain evidence="1 2">ATCC 49180</strain>
    </source>
</reference>
<evidence type="ECO:0000313" key="1">
    <source>
        <dbReference type="EMBL" id="KTD73414.1"/>
    </source>
</evidence>
<name>A0A0W0ZWN4_9GAMM</name>
<dbReference type="AlphaFoldDB" id="A0A0W0ZWN4"/>
<keyword evidence="2" id="KW-1185">Reference proteome</keyword>
<dbReference type="Proteomes" id="UP000054693">
    <property type="component" value="Unassembled WGS sequence"/>
</dbReference>
<organism evidence="1 2">
    <name type="scientific">Legionella tucsonensis</name>
    <dbReference type="NCBI Taxonomy" id="40335"/>
    <lineage>
        <taxon>Bacteria</taxon>
        <taxon>Pseudomonadati</taxon>
        <taxon>Pseudomonadota</taxon>
        <taxon>Gammaproteobacteria</taxon>
        <taxon>Legionellales</taxon>
        <taxon>Legionellaceae</taxon>
        <taxon>Legionella</taxon>
    </lineage>
</organism>